<dbReference type="Proteomes" id="UP000464086">
    <property type="component" value="Chromosome"/>
</dbReference>
<dbReference type="EMBL" id="CP047218">
    <property type="protein sequence ID" value="QHD69065.1"/>
    <property type="molecule type" value="Genomic_DNA"/>
</dbReference>
<proteinExistence type="predicted"/>
<gene>
    <name evidence="1" type="ORF">GS397_19715</name>
</gene>
<reference evidence="1 2" key="1">
    <citation type="submission" date="2019-12" db="EMBL/GenBank/DDBJ databases">
        <title>Functional and genomic insights into the Sphingobium yanoikuyae YC-JY1, a bacterium efficiently degrading bisphenol A.</title>
        <authorList>
            <person name="Jia Y."/>
            <person name="Li X."/>
            <person name="Wang J."/>
            <person name="Eltoukhy A."/>
            <person name="Lamraoui I."/>
            <person name="Yan Y."/>
        </authorList>
    </citation>
    <scope>NUCLEOTIDE SEQUENCE [LARGE SCALE GENOMIC DNA]</scope>
    <source>
        <strain evidence="1 2">YC-JY1</strain>
    </source>
</reference>
<accession>A0A6P1GKI5</accession>
<evidence type="ECO:0000313" key="1">
    <source>
        <dbReference type="EMBL" id="QHD69065.1"/>
    </source>
</evidence>
<organism evidence="1 2">
    <name type="scientific">Sphingobium yanoikuyae</name>
    <name type="common">Sphingomonas yanoikuyae</name>
    <dbReference type="NCBI Taxonomy" id="13690"/>
    <lineage>
        <taxon>Bacteria</taxon>
        <taxon>Pseudomonadati</taxon>
        <taxon>Pseudomonadota</taxon>
        <taxon>Alphaproteobacteria</taxon>
        <taxon>Sphingomonadales</taxon>
        <taxon>Sphingomonadaceae</taxon>
        <taxon>Sphingobium</taxon>
    </lineage>
</organism>
<dbReference type="Gene3D" id="3.40.50.2000">
    <property type="entry name" value="Glycogen Phosphorylase B"/>
    <property type="match status" value="1"/>
</dbReference>
<name>A0A6P1GKI5_SPHYA</name>
<protein>
    <submittedName>
        <fullName evidence="1">Uncharacterized protein</fullName>
    </submittedName>
</protein>
<sequence>MKIAQIAPLAESVPPKLYGGTERIVRGGPVRLNSIWPRISGSSAGCRFHMPAVGVMEEGRSPTGMRPTAGGQSHAAIVVGRLSK</sequence>
<dbReference type="AlphaFoldDB" id="A0A6P1GKI5"/>
<evidence type="ECO:0000313" key="2">
    <source>
        <dbReference type="Proteomes" id="UP000464086"/>
    </source>
</evidence>